<feature type="transmembrane region" description="Helical" evidence="2">
    <location>
        <begin position="25"/>
        <end position="46"/>
    </location>
</feature>
<protein>
    <recommendedName>
        <fullName evidence="5">Inner membrane protein</fullName>
    </recommendedName>
</protein>
<evidence type="ECO:0000313" key="4">
    <source>
        <dbReference type="Proteomes" id="UP001138540"/>
    </source>
</evidence>
<evidence type="ECO:0000256" key="2">
    <source>
        <dbReference type="SAM" id="Phobius"/>
    </source>
</evidence>
<dbReference type="Proteomes" id="UP001138540">
    <property type="component" value="Unassembled WGS sequence"/>
</dbReference>
<comment type="caution">
    <text evidence="3">The sequence shown here is derived from an EMBL/GenBank/DDBJ whole genome shotgun (WGS) entry which is preliminary data.</text>
</comment>
<feature type="region of interest" description="Disordered" evidence="1">
    <location>
        <begin position="291"/>
        <end position="318"/>
    </location>
</feature>
<evidence type="ECO:0000256" key="1">
    <source>
        <dbReference type="SAM" id="MobiDB-lite"/>
    </source>
</evidence>
<proteinExistence type="predicted"/>
<feature type="compositionally biased region" description="Pro residues" evidence="1">
    <location>
        <begin position="298"/>
        <end position="318"/>
    </location>
</feature>
<reference evidence="3 4" key="1">
    <citation type="submission" date="2020-08" db="EMBL/GenBank/DDBJ databases">
        <title>Exploring microbial biodiversity for novel pathways involved in the catabolism of aromatic compounds derived from lignin.</title>
        <authorList>
            <person name="Elkins J."/>
        </authorList>
    </citation>
    <scope>NUCLEOTIDE SEQUENCE [LARGE SCALE GENOMIC DNA]</scope>
    <source>
        <strain evidence="3 4">B1D3A</strain>
    </source>
</reference>
<organism evidence="3 4">
    <name type="scientific">Sphingobium lignivorans</name>
    <dbReference type="NCBI Taxonomy" id="2735886"/>
    <lineage>
        <taxon>Bacteria</taxon>
        <taxon>Pseudomonadati</taxon>
        <taxon>Pseudomonadota</taxon>
        <taxon>Alphaproteobacteria</taxon>
        <taxon>Sphingomonadales</taxon>
        <taxon>Sphingomonadaceae</taxon>
        <taxon>Sphingobium</taxon>
    </lineage>
</organism>
<keyword evidence="2" id="KW-1133">Transmembrane helix</keyword>
<keyword evidence="4" id="KW-1185">Reference proteome</keyword>
<dbReference type="RefSeq" id="WP_184148672.1">
    <property type="nucleotide sequence ID" value="NZ_JACHKA010000001.1"/>
</dbReference>
<dbReference type="EMBL" id="JACHKA010000001">
    <property type="protein sequence ID" value="MBB5984041.1"/>
    <property type="molecule type" value="Genomic_DNA"/>
</dbReference>
<evidence type="ECO:0000313" key="3">
    <source>
        <dbReference type="EMBL" id="MBB5984041.1"/>
    </source>
</evidence>
<feature type="region of interest" description="Disordered" evidence="1">
    <location>
        <begin position="1"/>
        <end position="20"/>
    </location>
</feature>
<evidence type="ECO:0008006" key="5">
    <source>
        <dbReference type="Google" id="ProtNLM"/>
    </source>
</evidence>
<keyword evidence="2" id="KW-0472">Membrane</keyword>
<name>A0ABR6N9T0_9SPHN</name>
<gene>
    <name evidence="3" type="ORF">HNP60_000015</name>
</gene>
<sequence>MASNPPDGSDNIPSAEPPKPGRTRLVIALTLLAFVGGLAAMAWVMVHWGGGLGFGDEASGPPAAAAPGAAQTGVAPSDPAIDITAAMRAIRSPREVLTADQQSARVLDLEQRLARITIAAQAASGYANRAEAMMVAFAARRALDAGKPLGYVEGQLRLLFGDAQPRAVATIVNAAEEPVTLPALRAGLEAIGGAVERGSPGESWWAVTMRELRGLAVIRHAEDPSPQPRQRIERARLNVESGQMEAAIMEIEALPPQPEMARWLEQARRYNEAHRALDVIEAAAILEPRAAPMVAPTSQPPAQTPAPSATPAPTQSPG</sequence>
<accession>A0ABR6N9T0</accession>
<keyword evidence="2" id="KW-0812">Transmembrane</keyword>